<dbReference type="GO" id="GO:0016987">
    <property type="term" value="F:sigma factor activity"/>
    <property type="evidence" value="ECO:0007669"/>
    <property type="project" value="UniProtKB-UniRule"/>
</dbReference>
<feature type="region of interest" description="Disordered" evidence="8">
    <location>
        <begin position="101"/>
        <end position="190"/>
    </location>
</feature>
<feature type="region of interest" description="Disordered" evidence="8">
    <location>
        <begin position="67"/>
        <end position="89"/>
    </location>
</feature>
<dbReference type="EMBL" id="CP002659">
    <property type="protein sequence ID" value="AEC01846.1"/>
    <property type="molecule type" value="Genomic_DNA"/>
</dbReference>
<dbReference type="CDD" id="cd06171">
    <property type="entry name" value="Sigma70_r4"/>
    <property type="match status" value="1"/>
</dbReference>
<dbReference type="InterPro" id="IPR014284">
    <property type="entry name" value="RNA_pol_sigma-70_dom"/>
</dbReference>
<evidence type="ECO:0000256" key="3">
    <source>
        <dbReference type="ARBA" id="ARBA00023082"/>
    </source>
</evidence>
<keyword evidence="12" id="KW-1185">Reference proteome</keyword>
<dbReference type="Proteomes" id="UP000007939">
    <property type="component" value="Chromosome"/>
</dbReference>
<dbReference type="KEGG" id="scc:Spico_0618"/>
<dbReference type="PANTHER" id="PTHR30603:SF60">
    <property type="entry name" value="RNA POLYMERASE SIGMA FACTOR RPOD"/>
    <property type="match status" value="1"/>
</dbReference>
<comment type="function">
    <text evidence="6">Sigma factors are initiation factors that promote the attachment of RNA polymerase to specific initiation sites and are then released. This sigma factor is the primary sigma factor during exponential growth.</text>
</comment>
<feature type="short sequence motif" description="Interaction with polymerase core subunit RpoC" evidence="6">
    <location>
        <begin position="477"/>
        <end position="480"/>
    </location>
</feature>
<sequence length="685" mass="77942">MAVDIEKQVFFEKILVEADSEKHIGQERLKELLPVDSPESLMGEVIQFLMERDVTVVCEDDGILGEDEPVELVEGPSPDDLEDSDLDDDIDDDLVVEDEDSDILISIEHPAVEADTHSEEDEDADDLDDSDEELDEEQEKPSLTSDFVDQSEYEGPSSGRGFVDFSSLDSENSDGDSRRHGGAILGSEKSDSTIDDPIRLYLRDIGKESLLTAEQERELAQKMEEGSGIMRDVILKSGMMVTCFGDIFQKMTLKIDEADPESLPLMTSKDLKDLISEQKRYAQFYKDGLKDIQGAMKAYLALKKEKIDTSGDSIFTDENLVKKRHALMKKLSLIELQPEEITAFTEKFMDAERKISSLQAKKSSLEAQLGVSSTRELRQMGRDLVTPAKRVLLEEKFAMSADVIKEKIRDIQLTEKKLHEIESDFEENTQVILEHAKEIKRGRIMMTAAKDRLTQANLRLVVSIAKKYTNRGLPFNDLVQEGNIGLIKAVEKFEFRKNFKFSTYATWWIRQAITRAISDQGRTIRVPVHMIEQINKVKKEENALIQSLGRNPTDEEIAKKLGWPEEKVKGVKNVAREPISLETPVGEEEDSLLSDFIEDKDAENPASQTSYMLLQEQLQKELATLPPREKDVLKMRFGLDDGFALTLEEVGLSFKVTRERIRQIEAKSLRRMRHPKRSRKLRDFL</sequence>
<feature type="compositionally biased region" description="Acidic residues" evidence="8">
    <location>
        <begin position="118"/>
        <end position="138"/>
    </location>
</feature>
<feature type="region of interest" description="Sigma-70 factor domain-3" evidence="6">
    <location>
        <begin position="532"/>
        <end position="608"/>
    </location>
</feature>
<accession>F4GKT3</accession>
<dbReference type="FunFam" id="1.10.601.10:FF:000001">
    <property type="entry name" value="RNA polymerase sigma factor SigA"/>
    <property type="match status" value="1"/>
</dbReference>
<dbReference type="InterPro" id="IPR000943">
    <property type="entry name" value="RNA_pol_sigma70"/>
</dbReference>
<dbReference type="Gene3D" id="1.10.601.10">
    <property type="entry name" value="RNA Polymerase Primary Sigma Factor"/>
    <property type="match status" value="1"/>
</dbReference>
<dbReference type="SUPFAM" id="SSF88659">
    <property type="entry name" value="Sigma3 and sigma4 domains of RNA polymerase sigma factors"/>
    <property type="match status" value="2"/>
</dbReference>
<comment type="subcellular location">
    <subcellularLocation>
        <location evidence="6">Cytoplasm</location>
    </subcellularLocation>
</comment>
<keyword evidence="7" id="KW-0175">Coiled coil</keyword>
<dbReference type="Pfam" id="PF00140">
    <property type="entry name" value="Sigma70_r1_2"/>
    <property type="match status" value="1"/>
</dbReference>
<dbReference type="GO" id="GO:0005737">
    <property type="term" value="C:cytoplasm"/>
    <property type="evidence" value="ECO:0007669"/>
    <property type="project" value="UniProtKB-SubCell"/>
</dbReference>
<evidence type="ECO:0000256" key="7">
    <source>
        <dbReference type="SAM" id="Coils"/>
    </source>
</evidence>
<reference evidence="12" key="1">
    <citation type="submission" date="2011-04" db="EMBL/GenBank/DDBJ databases">
        <title>The complete genome of Spirochaeta coccoides DSM 17374.</title>
        <authorList>
            <person name="Lucas S."/>
            <person name="Copeland A."/>
            <person name="Lapidus A."/>
            <person name="Bruce D."/>
            <person name="Goodwin L."/>
            <person name="Pitluck S."/>
            <person name="Peters L."/>
            <person name="Kyrpides N."/>
            <person name="Mavromatis K."/>
            <person name="Pagani I."/>
            <person name="Ivanova N."/>
            <person name="Ovchinnikova G."/>
            <person name="Lu M."/>
            <person name="Detter J.C."/>
            <person name="Tapia R."/>
            <person name="Han C."/>
            <person name="Land M."/>
            <person name="Hauser L."/>
            <person name="Markowitz V."/>
            <person name="Cheng J.-F."/>
            <person name="Hugenholtz P."/>
            <person name="Woyke T."/>
            <person name="Wu D."/>
            <person name="Spring S."/>
            <person name="Schroeder M."/>
            <person name="Brambilla E."/>
            <person name="Klenk H.-P."/>
            <person name="Eisen J.A."/>
        </authorList>
    </citation>
    <scope>NUCLEOTIDE SEQUENCE [LARGE SCALE GENOMIC DNA]</scope>
    <source>
        <strain evidence="12">ATCC BAA-1237 / DSM 17374 / SPN1</strain>
    </source>
</reference>
<feature type="region of interest" description="Sigma-70 factor domain-4" evidence="6">
    <location>
        <begin position="621"/>
        <end position="674"/>
    </location>
</feature>
<evidence type="ECO:0000259" key="9">
    <source>
        <dbReference type="PROSITE" id="PS00715"/>
    </source>
</evidence>
<comment type="similarity">
    <text evidence="6">Belongs to the sigma-70 factor family. RpoD/SigA subfamily.</text>
</comment>
<evidence type="ECO:0000256" key="5">
    <source>
        <dbReference type="ARBA" id="ARBA00023163"/>
    </source>
</evidence>
<proteinExistence type="inferred from homology"/>
<dbReference type="PROSITE" id="PS00716">
    <property type="entry name" value="SIGMA70_2"/>
    <property type="match status" value="1"/>
</dbReference>
<evidence type="ECO:0000256" key="2">
    <source>
        <dbReference type="ARBA" id="ARBA00023015"/>
    </source>
</evidence>
<name>F4GKT3_PARC1</name>
<feature type="region of interest" description="Sigma-70 factor domain-2" evidence="6">
    <location>
        <begin position="453"/>
        <end position="523"/>
    </location>
</feature>
<keyword evidence="1 6" id="KW-0963">Cytoplasm</keyword>
<dbReference type="NCBIfam" id="TIGR02937">
    <property type="entry name" value="sigma70-ECF"/>
    <property type="match status" value="1"/>
</dbReference>
<dbReference type="AlphaFoldDB" id="F4GKT3"/>
<dbReference type="InterPro" id="IPR013325">
    <property type="entry name" value="RNA_pol_sigma_r2"/>
</dbReference>
<dbReference type="InterPro" id="IPR007627">
    <property type="entry name" value="RNA_pol_sigma70_r2"/>
</dbReference>
<keyword evidence="2 6" id="KW-0805">Transcription regulation</keyword>
<dbReference type="Pfam" id="PF04545">
    <property type="entry name" value="Sigma70_r4"/>
    <property type="match status" value="1"/>
</dbReference>
<feature type="domain" description="RNA polymerase sigma-70" evidence="10">
    <location>
        <begin position="646"/>
        <end position="672"/>
    </location>
</feature>
<protein>
    <recommendedName>
        <fullName evidence="6">RNA polymerase sigma factor RpoD</fullName>
    </recommendedName>
    <alternativeName>
        <fullName evidence="6">Sigma-70</fullName>
    </alternativeName>
</protein>
<dbReference type="PANTHER" id="PTHR30603">
    <property type="entry name" value="RNA POLYMERASE SIGMA FACTOR RPO"/>
    <property type="match status" value="1"/>
</dbReference>
<dbReference type="SUPFAM" id="SSF88946">
    <property type="entry name" value="Sigma2 domain of RNA polymerase sigma factors"/>
    <property type="match status" value="1"/>
</dbReference>
<dbReference type="HAMAP" id="MF_00963">
    <property type="entry name" value="Sigma70_RpoD_SigA"/>
    <property type="match status" value="1"/>
</dbReference>
<dbReference type="InterPro" id="IPR036388">
    <property type="entry name" value="WH-like_DNA-bd_sf"/>
</dbReference>
<dbReference type="GO" id="GO:0003677">
    <property type="term" value="F:DNA binding"/>
    <property type="evidence" value="ECO:0007669"/>
    <property type="project" value="UniProtKB-UniRule"/>
</dbReference>
<feature type="domain" description="RNA polymerase sigma-70" evidence="9">
    <location>
        <begin position="477"/>
        <end position="490"/>
    </location>
</feature>
<dbReference type="InterPro" id="IPR007630">
    <property type="entry name" value="RNA_pol_sigma70_r4"/>
</dbReference>
<dbReference type="InterPro" id="IPR013324">
    <property type="entry name" value="RNA_pol_sigma_r3/r4-like"/>
</dbReference>
<evidence type="ECO:0000313" key="11">
    <source>
        <dbReference type="EMBL" id="AEC01846.1"/>
    </source>
</evidence>
<dbReference type="RefSeq" id="WP_013739242.1">
    <property type="nucleotide sequence ID" value="NC_015436.1"/>
</dbReference>
<keyword evidence="4 6" id="KW-0238">DNA-binding</keyword>
<organism evidence="11 12">
    <name type="scientific">Parasphaerochaeta coccoides (strain ATCC BAA-1237 / DSM 17374 / SPN1)</name>
    <name type="common">Sphaerochaeta coccoides</name>
    <dbReference type="NCBI Taxonomy" id="760011"/>
    <lineage>
        <taxon>Bacteria</taxon>
        <taxon>Pseudomonadati</taxon>
        <taxon>Spirochaetota</taxon>
        <taxon>Spirochaetia</taxon>
        <taxon>Spirochaetales</taxon>
        <taxon>Sphaerochaetaceae</taxon>
        <taxon>Parasphaerochaeta</taxon>
    </lineage>
</organism>
<dbReference type="STRING" id="760011.Spico_0618"/>
<dbReference type="InterPro" id="IPR007624">
    <property type="entry name" value="RNA_pol_sigma70_r3"/>
</dbReference>
<feature type="DNA-binding region" description="H-T-H motif" evidence="6">
    <location>
        <begin position="647"/>
        <end position="666"/>
    </location>
</feature>
<dbReference type="PRINTS" id="PR00046">
    <property type="entry name" value="SIGMA70FCT"/>
</dbReference>
<dbReference type="HOGENOM" id="CLU_014793_7_2_12"/>
<evidence type="ECO:0000259" key="10">
    <source>
        <dbReference type="PROSITE" id="PS00716"/>
    </source>
</evidence>
<keyword evidence="5 6" id="KW-0804">Transcription</keyword>
<comment type="subunit">
    <text evidence="6">Interacts transiently with the RNA polymerase catalytic core.</text>
</comment>
<dbReference type="eggNOG" id="COG0568">
    <property type="taxonomic scope" value="Bacteria"/>
</dbReference>
<dbReference type="Gene3D" id="1.10.10.10">
    <property type="entry name" value="Winged helix-like DNA-binding domain superfamily/Winged helix DNA-binding domain"/>
    <property type="match status" value="2"/>
</dbReference>
<dbReference type="InterPro" id="IPR012760">
    <property type="entry name" value="RNA_pol_sigma_RpoD_C"/>
</dbReference>
<gene>
    <name evidence="6" type="primary">rpoD</name>
    <name evidence="11" type="ordered locus">Spico_0618</name>
</gene>
<evidence type="ECO:0000256" key="8">
    <source>
        <dbReference type="SAM" id="MobiDB-lite"/>
    </source>
</evidence>
<reference evidence="11 12" key="2">
    <citation type="journal article" date="2012" name="Stand. Genomic Sci.">
        <title>Complete genome sequence of the termite hindgut bacterium Spirochaeta coccoides type strain (SPN1(T)), reclassification in the genus Sphaerochaeta as Sphaerochaeta coccoides comb. nov. and emendations of the family Spirochaetaceae and the genus Sphaerochaeta.</title>
        <authorList>
            <person name="Abt B."/>
            <person name="Han C."/>
            <person name="Scheuner C."/>
            <person name="Lu M."/>
            <person name="Lapidus A."/>
            <person name="Nolan M."/>
            <person name="Lucas S."/>
            <person name="Hammon N."/>
            <person name="Deshpande S."/>
            <person name="Cheng J.F."/>
            <person name="Tapia R."/>
            <person name="Goodwin L.A."/>
            <person name="Pitluck S."/>
            <person name="Liolios K."/>
            <person name="Pagani I."/>
            <person name="Ivanova N."/>
            <person name="Mavromatis K."/>
            <person name="Mikhailova N."/>
            <person name="Huntemann M."/>
            <person name="Pati A."/>
            <person name="Chen A."/>
            <person name="Palaniappan K."/>
            <person name="Land M."/>
            <person name="Hauser L."/>
            <person name="Brambilla E.M."/>
            <person name="Rohde M."/>
            <person name="Spring S."/>
            <person name="Gronow S."/>
            <person name="Goker M."/>
            <person name="Woyke T."/>
            <person name="Bristow J."/>
            <person name="Eisen J.A."/>
            <person name="Markowitz V."/>
            <person name="Hugenholtz P."/>
            <person name="Kyrpides N.C."/>
            <person name="Klenk H.P."/>
            <person name="Detter J.C."/>
        </authorList>
    </citation>
    <scope>NUCLEOTIDE SEQUENCE [LARGE SCALE GENOMIC DNA]</scope>
    <source>
        <strain evidence="12">ATCC BAA-1237 / DSM 17374 / SPN1</strain>
    </source>
</reference>
<dbReference type="InterPro" id="IPR028630">
    <property type="entry name" value="Sigma70_RpoD"/>
</dbReference>
<dbReference type="PROSITE" id="PS00715">
    <property type="entry name" value="SIGMA70_1"/>
    <property type="match status" value="1"/>
</dbReference>
<dbReference type="Pfam" id="PF04539">
    <property type="entry name" value="Sigma70_r3"/>
    <property type="match status" value="1"/>
</dbReference>
<dbReference type="Pfam" id="PF04542">
    <property type="entry name" value="Sigma70_r2"/>
    <property type="match status" value="1"/>
</dbReference>
<evidence type="ECO:0000256" key="6">
    <source>
        <dbReference type="HAMAP-Rule" id="MF_00963"/>
    </source>
</evidence>
<keyword evidence="3 6" id="KW-0731">Sigma factor</keyword>
<feature type="coiled-coil region" evidence="7">
    <location>
        <begin position="341"/>
        <end position="368"/>
    </location>
</feature>
<dbReference type="InterPro" id="IPR050239">
    <property type="entry name" value="Sigma-70_RNA_pol_init_factors"/>
</dbReference>
<evidence type="ECO:0000256" key="4">
    <source>
        <dbReference type="ARBA" id="ARBA00023125"/>
    </source>
</evidence>
<dbReference type="GO" id="GO:0006352">
    <property type="term" value="P:DNA-templated transcription initiation"/>
    <property type="evidence" value="ECO:0007669"/>
    <property type="project" value="UniProtKB-UniRule"/>
</dbReference>
<dbReference type="InterPro" id="IPR009042">
    <property type="entry name" value="RNA_pol_sigma70_r1_2"/>
</dbReference>
<evidence type="ECO:0000313" key="12">
    <source>
        <dbReference type="Proteomes" id="UP000007939"/>
    </source>
</evidence>
<dbReference type="NCBIfam" id="TIGR02393">
    <property type="entry name" value="RpoD_Cterm"/>
    <property type="match status" value="1"/>
</dbReference>
<evidence type="ECO:0000256" key="1">
    <source>
        <dbReference type="ARBA" id="ARBA00022490"/>
    </source>
</evidence>